<dbReference type="EMBL" id="BQNB010021441">
    <property type="protein sequence ID" value="GJU06435.1"/>
    <property type="molecule type" value="Genomic_DNA"/>
</dbReference>
<dbReference type="Proteomes" id="UP001151760">
    <property type="component" value="Unassembled WGS sequence"/>
</dbReference>
<protein>
    <submittedName>
        <fullName evidence="2">Uncharacterized protein</fullName>
    </submittedName>
</protein>
<evidence type="ECO:0000313" key="3">
    <source>
        <dbReference type="Proteomes" id="UP001151760"/>
    </source>
</evidence>
<evidence type="ECO:0000313" key="2">
    <source>
        <dbReference type="EMBL" id="GJU06435.1"/>
    </source>
</evidence>
<name>A0ABQ5J1U7_9ASTR</name>
<proteinExistence type="predicted"/>
<organism evidence="2 3">
    <name type="scientific">Tanacetum coccineum</name>
    <dbReference type="NCBI Taxonomy" id="301880"/>
    <lineage>
        <taxon>Eukaryota</taxon>
        <taxon>Viridiplantae</taxon>
        <taxon>Streptophyta</taxon>
        <taxon>Embryophyta</taxon>
        <taxon>Tracheophyta</taxon>
        <taxon>Spermatophyta</taxon>
        <taxon>Magnoliopsida</taxon>
        <taxon>eudicotyledons</taxon>
        <taxon>Gunneridae</taxon>
        <taxon>Pentapetalae</taxon>
        <taxon>asterids</taxon>
        <taxon>campanulids</taxon>
        <taxon>Asterales</taxon>
        <taxon>Asteraceae</taxon>
        <taxon>Asteroideae</taxon>
        <taxon>Anthemideae</taxon>
        <taxon>Anthemidinae</taxon>
        <taxon>Tanacetum</taxon>
    </lineage>
</organism>
<keyword evidence="3" id="KW-1185">Reference proteome</keyword>
<gene>
    <name evidence="2" type="ORF">Tco_1122865</name>
</gene>
<sequence length="143" mass="17101">MARKRKLGQSTAKEDEEYEKEKEELSLFLIIAFDEHKEVDYEILDQRSPIIAWNSEYYGPKSLHDEVEVPEEINMNVVTRLNGSKRFEQLTVPSQFEEDDFLGRKFKRREYYELEVTKSIWVVILEGQTKSFFHTLLAEKKYL</sequence>
<feature type="region of interest" description="Disordered" evidence="1">
    <location>
        <begin position="1"/>
        <end position="20"/>
    </location>
</feature>
<evidence type="ECO:0000256" key="1">
    <source>
        <dbReference type="SAM" id="MobiDB-lite"/>
    </source>
</evidence>
<reference evidence="2" key="2">
    <citation type="submission" date="2022-01" db="EMBL/GenBank/DDBJ databases">
        <authorList>
            <person name="Yamashiro T."/>
            <person name="Shiraishi A."/>
            <person name="Satake H."/>
            <person name="Nakayama K."/>
        </authorList>
    </citation>
    <scope>NUCLEOTIDE SEQUENCE</scope>
</reference>
<comment type="caution">
    <text evidence="2">The sequence shown here is derived from an EMBL/GenBank/DDBJ whole genome shotgun (WGS) entry which is preliminary data.</text>
</comment>
<accession>A0ABQ5J1U7</accession>
<reference evidence="2" key="1">
    <citation type="journal article" date="2022" name="Int. J. Mol. Sci.">
        <title>Draft Genome of Tanacetum Coccineum: Genomic Comparison of Closely Related Tanacetum-Family Plants.</title>
        <authorList>
            <person name="Yamashiro T."/>
            <person name="Shiraishi A."/>
            <person name="Nakayama K."/>
            <person name="Satake H."/>
        </authorList>
    </citation>
    <scope>NUCLEOTIDE SEQUENCE</scope>
</reference>